<dbReference type="Proteomes" id="UP000261480">
    <property type="component" value="Unplaced"/>
</dbReference>
<name>A0A3B3WRM6_9TELE</name>
<dbReference type="InterPro" id="IPR000832">
    <property type="entry name" value="GPCR_2_secretin-like"/>
</dbReference>
<dbReference type="PANTHER" id="PTHR12011:SF277">
    <property type="entry name" value="ADHESION G-PROTEIN COUPLED RECEPTOR G4"/>
    <property type="match status" value="1"/>
</dbReference>
<dbReference type="AlphaFoldDB" id="A0A3B3WRM6"/>
<proteinExistence type="predicted"/>
<evidence type="ECO:0000256" key="2">
    <source>
        <dbReference type="ARBA" id="ARBA00022692"/>
    </source>
</evidence>
<reference evidence="6" key="2">
    <citation type="submission" date="2025-09" db="UniProtKB">
        <authorList>
            <consortium name="Ensembl"/>
        </authorList>
    </citation>
    <scope>IDENTIFICATION</scope>
</reference>
<dbReference type="PANTHER" id="PTHR12011">
    <property type="entry name" value="ADHESION G-PROTEIN COUPLED RECEPTOR"/>
    <property type="match status" value="1"/>
</dbReference>
<organism evidence="6 7">
    <name type="scientific">Poecilia mexicana</name>
    <dbReference type="NCBI Taxonomy" id="48701"/>
    <lineage>
        <taxon>Eukaryota</taxon>
        <taxon>Metazoa</taxon>
        <taxon>Chordata</taxon>
        <taxon>Craniata</taxon>
        <taxon>Vertebrata</taxon>
        <taxon>Euteleostomi</taxon>
        <taxon>Actinopterygii</taxon>
        <taxon>Neopterygii</taxon>
        <taxon>Teleostei</taxon>
        <taxon>Neoteleostei</taxon>
        <taxon>Acanthomorphata</taxon>
        <taxon>Ovalentaria</taxon>
        <taxon>Atherinomorphae</taxon>
        <taxon>Cyprinodontiformes</taxon>
        <taxon>Poeciliidae</taxon>
        <taxon>Poeciliinae</taxon>
        <taxon>Poecilia</taxon>
    </lineage>
</organism>
<accession>A0A3B3WRM6</accession>
<keyword evidence="7" id="KW-1185">Reference proteome</keyword>
<dbReference type="Pfam" id="PF00002">
    <property type="entry name" value="7tm_2"/>
    <property type="match status" value="1"/>
</dbReference>
<dbReference type="Ensembl" id="ENSPMET00000007524.1">
    <property type="protein sequence ID" value="ENSPMEP00000005435.1"/>
    <property type="gene ID" value="ENSPMEG00000006794.1"/>
</dbReference>
<dbReference type="GO" id="GO:0004930">
    <property type="term" value="F:G protein-coupled receptor activity"/>
    <property type="evidence" value="ECO:0007669"/>
    <property type="project" value="InterPro"/>
</dbReference>
<dbReference type="GO" id="GO:0007166">
    <property type="term" value="P:cell surface receptor signaling pathway"/>
    <property type="evidence" value="ECO:0007669"/>
    <property type="project" value="InterPro"/>
</dbReference>
<sequence length="144" mass="16324">SQSNNIFYYVTVVGFILLVFLGNMGVFIVVLIQIKKMRANKPLAKSRTALQDLRAVASLTVLLGLTWSLGFFSFGPVRVVMMYLFAICNSFQGFFVFVFHCLMKENVRKQWKAHLCCGRFRVNETSGIFLCSAFDSLNSHVFSV</sequence>
<comment type="subcellular location">
    <subcellularLocation>
        <location evidence="1">Membrane</location>
        <topology evidence="1">Multi-pass membrane protein</topology>
    </subcellularLocation>
</comment>
<dbReference type="InterPro" id="IPR017981">
    <property type="entry name" value="GPCR_2-like_7TM"/>
</dbReference>
<dbReference type="PROSITE" id="PS00650">
    <property type="entry name" value="G_PROTEIN_RECEP_F2_2"/>
    <property type="match status" value="1"/>
</dbReference>
<dbReference type="STRING" id="48701.ENSPMEP00000005435"/>
<evidence type="ECO:0000256" key="1">
    <source>
        <dbReference type="ARBA" id="ARBA00004141"/>
    </source>
</evidence>
<evidence type="ECO:0000256" key="4">
    <source>
        <dbReference type="ARBA" id="ARBA00023136"/>
    </source>
</evidence>
<evidence type="ECO:0000259" key="5">
    <source>
        <dbReference type="PROSITE" id="PS50261"/>
    </source>
</evidence>
<keyword evidence="3" id="KW-1133">Transmembrane helix</keyword>
<dbReference type="PROSITE" id="PS50261">
    <property type="entry name" value="G_PROTEIN_RECEP_F2_4"/>
    <property type="match status" value="1"/>
</dbReference>
<evidence type="ECO:0000313" key="7">
    <source>
        <dbReference type="Proteomes" id="UP000261480"/>
    </source>
</evidence>
<dbReference type="InterPro" id="IPR017983">
    <property type="entry name" value="GPCR_2_secretin-like_CS"/>
</dbReference>
<evidence type="ECO:0000256" key="3">
    <source>
        <dbReference type="ARBA" id="ARBA00022989"/>
    </source>
</evidence>
<dbReference type="GO" id="GO:0005886">
    <property type="term" value="C:plasma membrane"/>
    <property type="evidence" value="ECO:0007669"/>
    <property type="project" value="TreeGrafter"/>
</dbReference>
<dbReference type="Gene3D" id="1.20.1070.10">
    <property type="entry name" value="Rhodopsin 7-helix transmembrane proteins"/>
    <property type="match status" value="1"/>
</dbReference>
<evidence type="ECO:0000313" key="6">
    <source>
        <dbReference type="Ensembl" id="ENSPMEP00000005435.1"/>
    </source>
</evidence>
<feature type="domain" description="G-protein coupled receptors family 2 profile 2" evidence="5">
    <location>
        <begin position="1"/>
        <end position="104"/>
    </location>
</feature>
<dbReference type="GO" id="GO:0007189">
    <property type="term" value="P:adenylate cyclase-activating G protein-coupled receptor signaling pathway"/>
    <property type="evidence" value="ECO:0007669"/>
    <property type="project" value="TreeGrafter"/>
</dbReference>
<protein>
    <recommendedName>
        <fullName evidence="5">G-protein coupled receptors family 2 profile 2 domain-containing protein</fullName>
    </recommendedName>
</protein>
<keyword evidence="4" id="KW-0472">Membrane</keyword>
<reference evidence="6" key="1">
    <citation type="submission" date="2025-08" db="UniProtKB">
        <authorList>
            <consortium name="Ensembl"/>
        </authorList>
    </citation>
    <scope>IDENTIFICATION</scope>
</reference>
<keyword evidence="2" id="KW-0812">Transmembrane</keyword>